<protein>
    <submittedName>
        <fullName evidence="1">Heterokaryon incompatibility protein (Het-6OR allele)</fullName>
    </submittedName>
</protein>
<keyword evidence="2" id="KW-1185">Reference proteome</keyword>
<organism evidence="1 2">
    <name type="scientific">Fusarium pseudoanthophilum</name>
    <dbReference type="NCBI Taxonomy" id="48495"/>
    <lineage>
        <taxon>Eukaryota</taxon>
        <taxon>Fungi</taxon>
        <taxon>Dikarya</taxon>
        <taxon>Ascomycota</taxon>
        <taxon>Pezizomycotina</taxon>
        <taxon>Sordariomycetes</taxon>
        <taxon>Hypocreomycetidae</taxon>
        <taxon>Hypocreales</taxon>
        <taxon>Nectriaceae</taxon>
        <taxon>Fusarium</taxon>
        <taxon>Fusarium fujikuroi species complex</taxon>
    </lineage>
</organism>
<dbReference type="Proteomes" id="UP000544095">
    <property type="component" value="Unassembled WGS sequence"/>
</dbReference>
<evidence type="ECO:0000313" key="1">
    <source>
        <dbReference type="EMBL" id="KAF5572319.1"/>
    </source>
</evidence>
<feature type="non-terminal residue" evidence="1">
    <location>
        <position position="1"/>
    </location>
</feature>
<comment type="caution">
    <text evidence="1">The sequence shown here is derived from an EMBL/GenBank/DDBJ whole genome shotgun (WGS) entry which is preliminary data.</text>
</comment>
<dbReference type="EMBL" id="JAAOAR010000953">
    <property type="protein sequence ID" value="KAF5572319.1"/>
    <property type="molecule type" value="Genomic_DNA"/>
</dbReference>
<gene>
    <name evidence="1" type="ORF">FPANT_13175</name>
</gene>
<reference evidence="1 2" key="1">
    <citation type="submission" date="2020-05" db="EMBL/GenBank/DDBJ databases">
        <title>Identification and distribution of gene clusters putatively required for synthesis of sphingolipid metabolism inhibitors in phylogenetically diverse species of the filamentous fungus Fusarium.</title>
        <authorList>
            <person name="Kim H.-S."/>
            <person name="Busman M."/>
            <person name="Brown D.W."/>
            <person name="Divon H."/>
            <person name="Uhlig S."/>
            <person name="Proctor R.H."/>
        </authorList>
    </citation>
    <scope>NUCLEOTIDE SEQUENCE [LARGE SCALE GENOMIC DNA]</scope>
    <source>
        <strain evidence="1 2">NRRL 25211</strain>
    </source>
</reference>
<accession>A0A8H5NNQ0</accession>
<sequence>DVMVGNRRTGGSAASIGQQIINNHYSLLEKSPESTFTIDKLLEIEPQPAGSMRTDGSKSIADAFTEMVMMLLRAEGYNKVYELDGTMLDDLEPLELPSILQT</sequence>
<evidence type="ECO:0000313" key="2">
    <source>
        <dbReference type="Proteomes" id="UP000544095"/>
    </source>
</evidence>
<dbReference type="AlphaFoldDB" id="A0A8H5NNQ0"/>
<proteinExistence type="predicted"/>
<name>A0A8H5NNQ0_9HYPO</name>